<evidence type="ECO:0000313" key="10">
    <source>
        <dbReference type="EMBL" id="MEJ5943762.1"/>
    </source>
</evidence>
<evidence type="ECO:0000256" key="3">
    <source>
        <dbReference type="ARBA" id="ARBA00012756"/>
    </source>
</evidence>
<evidence type="ECO:0000256" key="5">
    <source>
        <dbReference type="ARBA" id="ARBA00022801"/>
    </source>
</evidence>
<dbReference type="CDD" id="cd03143">
    <property type="entry name" value="A4_beta-galactosidase_middle_domain"/>
    <property type="match status" value="1"/>
</dbReference>
<evidence type="ECO:0000256" key="4">
    <source>
        <dbReference type="ARBA" id="ARBA00022723"/>
    </source>
</evidence>
<dbReference type="SUPFAM" id="SSF52317">
    <property type="entry name" value="Class I glutamine amidotransferase-like"/>
    <property type="match status" value="1"/>
</dbReference>
<dbReference type="SUPFAM" id="SSF51445">
    <property type="entry name" value="(Trans)glycosidases"/>
    <property type="match status" value="1"/>
</dbReference>
<comment type="similarity">
    <text evidence="2">Belongs to the glycosyl hydrolase 42 family.</text>
</comment>
<organism evidence="10 11">
    <name type="scientific">Pseudokineococcus basanitobsidens</name>
    <dbReference type="NCBI Taxonomy" id="1926649"/>
    <lineage>
        <taxon>Bacteria</taxon>
        <taxon>Bacillati</taxon>
        <taxon>Actinomycetota</taxon>
        <taxon>Actinomycetes</taxon>
        <taxon>Kineosporiales</taxon>
        <taxon>Kineosporiaceae</taxon>
        <taxon>Pseudokineococcus</taxon>
    </lineage>
</organism>
<dbReference type="Proteomes" id="UP001387100">
    <property type="component" value="Unassembled WGS sequence"/>
</dbReference>
<reference evidence="10 11" key="1">
    <citation type="journal article" date="2017" name="Int. J. Syst. Evol. Microbiol.">
        <title>Pseudokineococcus basanitobsidens sp. nov., isolated from volcanic rock.</title>
        <authorList>
            <person name="Lee D.W."/>
            <person name="Park M.Y."/>
            <person name="Kim J.J."/>
            <person name="Kim B.S."/>
        </authorList>
    </citation>
    <scope>NUCLEOTIDE SEQUENCE [LARGE SCALE GENOMIC DNA]</scope>
    <source>
        <strain evidence="10 11">DSM 103726</strain>
    </source>
</reference>
<evidence type="ECO:0000256" key="6">
    <source>
        <dbReference type="ARBA" id="ARBA00022833"/>
    </source>
</evidence>
<name>A0ABU8RFA8_9ACTN</name>
<dbReference type="PANTHER" id="PTHR36447:SF2">
    <property type="entry name" value="BETA-GALACTOSIDASE YESZ"/>
    <property type="match status" value="1"/>
</dbReference>
<dbReference type="RefSeq" id="WP_339573154.1">
    <property type="nucleotide sequence ID" value="NZ_JBBIAA010000001.1"/>
</dbReference>
<keyword evidence="4" id="KW-0479">Metal-binding</keyword>
<feature type="domain" description="Beta-galactosidase trimerisation" evidence="9">
    <location>
        <begin position="500"/>
        <end position="647"/>
    </location>
</feature>
<dbReference type="InterPro" id="IPR013529">
    <property type="entry name" value="Glyco_hydro_42_N"/>
</dbReference>
<dbReference type="InterPro" id="IPR017853">
    <property type="entry name" value="GH"/>
</dbReference>
<dbReference type="Pfam" id="PF02449">
    <property type="entry name" value="Glyco_hydro_42"/>
    <property type="match status" value="1"/>
</dbReference>
<dbReference type="InterPro" id="IPR013738">
    <property type="entry name" value="Beta_galactosidase_Trimer"/>
</dbReference>
<protein>
    <recommendedName>
        <fullName evidence="3">beta-galactosidase</fullName>
        <ecNumber evidence="3">3.2.1.23</ecNumber>
    </recommendedName>
</protein>
<comment type="caution">
    <text evidence="10">The sequence shown here is derived from an EMBL/GenBank/DDBJ whole genome shotgun (WGS) entry which is preliminary data.</text>
</comment>
<comment type="catalytic activity">
    <reaction evidence="1">
        <text>Hydrolysis of terminal non-reducing beta-D-galactose residues in beta-D-galactosides.</text>
        <dbReference type="EC" id="3.2.1.23"/>
    </reaction>
</comment>
<proteinExistence type="inferred from homology"/>
<keyword evidence="11" id="KW-1185">Reference proteome</keyword>
<evidence type="ECO:0000259" key="8">
    <source>
        <dbReference type="Pfam" id="PF02449"/>
    </source>
</evidence>
<dbReference type="Gene3D" id="3.20.20.80">
    <property type="entry name" value="Glycosidases"/>
    <property type="match status" value="1"/>
</dbReference>
<evidence type="ECO:0000313" key="11">
    <source>
        <dbReference type="Proteomes" id="UP001387100"/>
    </source>
</evidence>
<dbReference type="GO" id="GO:0004565">
    <property type="term" value="F:beta-galactosidase activity"/>
    <property type="evidence" value="ECO:0007669"/>
    <property type="project" value="UniProtKB-EC"/>
</dbReference>
<keyword evidence="7 10" id="KW-0326">Glycosidase</keyword>
<dbReference type="EMBL" id="JBBIAA010000001">
    <property type="protein sequence ID" value="MEJ5943762.1"/>
    <property type="molecule type" value="Genomic_DNA"/>
</dbReference>
<dbReference type="Pfam" id="PF08532">
    <property type="entry name" value="Glyco_hydro_42M"/>
    <property type="match status" value="1"/>
</dbReference>
<evidence type="ECO:0000256" key="1">
    <source>
        <dbReference type="ARBA" id="ARBA00001412"/>
    </source>
</evidence>
<gene>
    <name evidence="10" type="ORF">WDZ17_00450</name>
</gene>
<sequence length="735" mass="80607">MTAQHDGQGAAATERSPGAVPLPTTVLFGAAYYPEYTPDPRVKTDLDLMAEAGFTVVRVGESVWSTWEPEDGHFELDWLEEALDGAHERGIKVVLGTPTYAVPLWLVRKHPEIAAVDDTGHRRPWGSRQEVDYTHPAFRFHAERVIRAVVGRYAAHPAVIGYQVDNEPGLHLFHNHSVVEGFVDDLRRTYGTVEALNEEWGLTYWSHRLSTWADLWEPRGNAQPQYDQAWRAYQARLTTEFIAWQAGLVRQLARDDQWVTTCVSYSRPAVDEWDVDRALDVAAGNPYYAMQDALAVPTPEESAPQGWTTTGTWSVVHSADRMYASKQAPFLVTETNAGPIGGSSTNFPAWDGQWRQVAWAMVARGARMVEYWHWHTLHAGTETYWGGVLPHDQQPGRVFEQLSRLGAELGQAGPVVAGLRPHAQVGLLMSVPSKWGLAFQPHDGPRGAGHSPVDETAYERLTGVWARAAFDAGLGVRVVHDRQLVPADGVARDPHEVAAELPVLVAAGLYVASDALLDWLVAYAEAGGHLVLGPRTGYADPLARARREVKPARLAAAAGVRYQEFTNLPSSVPLRWEGEEELMTWPVAARATTWADALVADGARVLACYEHPQLGRWPAVTTHEVGRGRVTTVGTVPDGETSAALLDWCARLDGAPVAEERRWQGEPSVTVMGATVPDGRRLHVVHNWSWEPATAVLPVAAQDLLGDVSLRAGDRLELGAWDVRVLVEVPATAGG</sequence>
<dbReference type="InterPro" id="IPR029062">
    <property type="entry name" value="Class_I_gatase-like"/>
</dbReference>
<dbReference type="InterPro" id="IPR003476">
    <property type="entry name" value="Glyco_hydro_42"/>
</dbReference>
<evidence type="ECO:0000256" key="7">
    <source>
        <dbReference type="ARBA" id="ARBA00023295"/>
    </source>
</evidence>
<keyword evidence="6" id="KW-0862">Zinc</keyword>
<accession>A0ABU8RFA8</accession>
<evidence type="ECO:0000256" key="2">
    <source>
        <dbReference type="ARBA" id="ARBA00005940"/>
    </source>
</evidence>
<keyword evidence="5 10" id="KW-0378">Hydrolase</keyword>
<evidence type="ECO:0000259" key="9">
    <source>
        <dbReference type="Pfam" id="PF08532"/>
    </source>
</evidence>
<feature type="domain" description="Glycoside hydrolase family 42 N-terminal" evidence="8">
    <location>
        <begin position="32"/>
        <end position="410"/>
    </location>
</feature>
<dbReference type="PANTHER" id="PTHR36447">
    <property type="entry name" value="BETA-GALACTOSIDASE GANA"/>
    <property type="match status" value="1"/>
</dbReference>
<dbReference type="Gene3D" id="3.40.50.880">
    <property type="match status" value="1"/>
</dbReference>
<dbReference type="EC" id="3.2.1.23" evidence="3"/>